<organism evidence="1 2">
    <name type="scientific">Metarhizium anisopliae BRIP 53293</name>
    <dbReference type="NCBI Taxonomy" id="1291518"/>
    <lineage>
        <taxon>Eukaryota</taxon>
        <taxon>Fungi</taxon>
        <taxon>Dikarya</taxon>
        <taxon>Ascomycota</taxon>
        <taxon>Pezizomycotina</taxon>
        <taxon>Sordariomycetes</taxon>
        <taxon>Hypocreomycetidae</taxon>
        <taxon>Hypocreales</taxon>
        <taxon>Clavicipitaceae</taxon>
        <taxon>Metarhizium</taxon>
    </lineage>
</organism>
<proteinExistence type="predicted"/>
<accession>A0A0D9NL25</accession>
<dbReference type="Proteomes" id="UP000054544">
    <property type="component" value="Unassembled WGS sequence"/>
</dbReference>
<name>A0A0D9NL25_METAN</name>
<dbReference type="EMBL" id="KE384954">
    <property type="protein sequence ID" value="KJK73325.1"/>
    <property type="molecule type" value="Genomic_DNA"/>
</dbReference>
<keyword evidence="2" id="KW-1185">Reference proteome</keyword>
<evidence type="ECO:0000313" key="1">
    <source>
        <dbReference type="EMBL" id="KJK73325.1"/>
    </source>
</evidence>
<protein>
    <submittedName>
        <fullName evidence="1">Uncharacterized protein</fullName>
    </submittedName>
</protein>
<reference evidence="2" key="1">
    <citation type="journal article" date="2014" name="BMC Genomics">
        <title>The genome sequence of the biocontrol fungus Metarhizium anisopliae and comparative genomics of Metarhizium species.</title>
        <authorList>
            <person name="Pattemore J.A."/>
            <person name="Hane J.K."/>
            <person name="Williams A.H."/>
            <person name="Wilson B.A."/>
            <person name="Stodart B.J."/>
            <person name="Ash G.J."/>
        </authorList>
    </citation>
    <scope>NUCLEOTIDE SEQUENCE [LARGE SCALE GENOMIC DNA]</scope>
    <source>
        <strain evidence="2">BRIP 53293</strain>
    </source>
</reference>
<dbReference type="AlphaFoldDB" id="A0A0D9NL25"/>
<sequence>MLCDSSSASRSCFSNVGQMYMEHLCRPTRLEAKFRETHLQDRVNNALLFSQRCKLQRKQQREMSGVNI</sequence>
<evidence type="ECO:0000313" key="2">
    <source>
        <dbReference type="Proteomes" id="UP000054544"/>
    </source>
</evidence>
<gene>
    <name evidence="1" type="ORF">H634G_11521</name>
</gene>